<evidence type="ECO:0000256" key="3">
    <source>
        <dbReference type="ARBA" id="ARBA00022475"/>
    </source>
</evidence>
<evidence type="ECO:0000313" key="15">
    <source>
        <dbReference type="EMBL" id="SMH64937.1"/>
    </source>
</evidence>
<organism evidence="14">
    <name type="scientific">Acidithiobacillus ferrivorans</name>
    <dbReference type="NCBI Taxonomy" id="160808"/>
    <lineage>
        <taxon>Bacteria</taxon>
        <taxon>Pseudomonadati</taxon>
        <taxon>Pseudomonadota</taxon>
        <taxon>Acidithiobacillia</taxon>
        <taxon>Acidithiobacillales</taxon>
        <taxon>Acidithiobacillaceae</taxon>
        <taxon>Acidithiobacillus</taxon>
    </lineage>
</organism>
<keyword evidence="16" id="KW-1185">Reference proteome</keyword>
<feature type="domain" description="Peptidase S49 N-terminal proteobacteria" evidence="13">
    <location>
        <begin position="30"/>
        <end position="176"/>
    </location>
</feature>
<evidence type="ECO:0000256" key="8">
    <source>
        <dbReference type="ARBA" id="ARBA00022989"/>
    </source>
</evidence>
<evidence type="ECO:0000256" key="2">
    <source>
        <dbReference type="ARBA" id="ARBA00008683"/>
    </source>
</evidence>
<dbReference type="PANTHER" id="PTHR42987:SF4">
    <property type="entry name" value="PROTEASE SOHB-RELATED"/>
    <property type="match status" value="1"/>
</dbReference>
<evidence type="ECO:0000256" key="5">
    <source>
        <dbReference type="ARBA" id="ARBA00022692"/>
    </source>
</evidence>
<evidence type="ECO:0000256" key="11">
    <source>
        <dbReference type="SAM" id="Phobius"/>
    </source>
</evidence>
<keyword evidence="4 14" id="KW-0645">Protease</keyword>
<comment type="similarity">
    <text evidence="2">Belongs to the peptidase S49 family.</text>
</comment>
<evidence type="ECO:0000256" key="4">
    <source>
        <dbReference type="ARBA" id="ARBA00022670"/>
    </source>
</evidence>
<keyword evidence="8 11" id="KW-1133">Transmembrane helix</keyword>
<dbReference type="InterPro" id="IPR047272">
    <property type="entry name" value="S49_SppA_C"/>
</dbReference>
<keyword evidence="6 14" id="KW-0378">Hydrolase</keyword>
<dbReference type="Proteomes" id="UP000193925">
    <property type="component" value="Chromosome AFERRI"/>
</dbReference>
<evidence type="ECO:0000259" key="13">
    <source>
        <dbReference type="Pfam" id="PF08496"/>
    </source>
</evidence>
<accession>A0A060ULN8</accession>
<dbReference type="Pfam" id="PF01343">
    <property type="entry name" value="Peptidase_S49"/>
    <property type="match status" value="1"/>
</dbReference>
<evidence type="ECO:0000313" key="14">
    <source>
        <dbReference type="EMBL" id="CDQ09266.1"/>
    </source>
</evidence>
<evidence type="ECO:0000256" key="7">
    <source>
        <dbReference type="ARBA" id="ARBA00022825"/>
    </source>
</evidence>
<keyword evidence="9 11" id="KW-0472">Membrane</keyword>
<keyword evidence="10" id="KW-0175">Coiled coil</keyword>
<feature type="transmembrane region" description="Helical" evidence="11">
    <location>
        <begin position="34"/>
        <end position="60"/>
    </location>
</feature>
<name>A0A060ULN8_9PROT</name>
<dbReference type="GO" id="GO:0005886">
    <property type="term" value="C:plasma membrane"/>
    <property type="evidence" value="ECO:0007669"/>
    <property type="project" value="UniProtKB-SubCell"/>
</dbReference>
<dbReference type="AlphaFoldDB" id="A0A060ULN8"/>
<dbReference type="EMBL" id="LT841305">
    <property type="protein sequence ID" value="SMH64937.1"/>
    <property type="molecule type" value="Genomic_DNA"/>
</dbReference>
<dbReference type="Pfam" id="PF08496">
    <property type="entry name" value="Peptidase_S49_N"/>
    <property type="match status" value="1"/>
</dbReference>
<dbReference type="GO" id="GO:0004252">
    <property type="term" value="F:serine-type endopeptidase activity"/>
    <property type="evidence" value="ECO:0007669"/>
    <property type="project" value="InterPro"/>
</dbReference>
<comment type="subcellular location">
    <subcellularLocation>
        <location evidence="1">Cell membrane</location>
    </subcellularLocation>
</comment>
<dbReference type="Gene3D" id="3.90.226.10">
    <property type="entry name" value="2-enoyl-CoA Hydratase, Chain A, domain 1"/>
    <property type="match status" value="1"/>
</dbReference>
<evidence type="ECO:0000259" key="12">
    <source>
        <dbReference type="Pfam" id="PF01343"/>
    </source>
</evidence>
<evidence type="ECO:0000256" key="6">
    <source>
        <dbReference type="ARBA" id="ARBA00022801"/>
    </source>
</evidence>
<sequence>MISLHAPAINHIRNLYSYRLSAYLCAMETFFNHYLLFLADTVTIVVALLIVAGGITAIAVSKRKNPTSGQVQVSDLRKQLEQSSENVQQYRLDKKALKAHQKTLKKDRKDKAKDPITESCTYLLDFKGDIRASAVSALREEISAIIQATKPGDAVLLRLESGGGMVNTYGLAAAQILRLRAAKIHVTALVDAVAASGGYMMAVTADRIVASPFALIGSIGVVAQIPNFHRWLQDRNIDWEQFTAGKFKRTVTLFGENTDSGRAKLREELEETHALFREFVQQYRPQLDLEQVATGEAWLGSKALQLGLVDQLATSDEIILEAAQKGKVLTLHYQRQKTFPQRLGLAAQQSWDKLWQTPL</sequence>
<keyword evidence="5 11" id="KW-0812">Transmembrane</keyword>
<dbReference type="CDD" id="cd07023">
    <property type="entry name" value="S49_Sppa_N_C"/>
    <property type="match status" value="1"/>
</dbReference>
<reference evidence="14" key="1">
    <citation type="submission" date="2014-03" db="EMBL/GenBank/DDBJ databases">
        <authorList>
            <person name="Genoscope - CEA"/>
        </authorList>
    </citation>
    <scope>NUCLEOTIDE SEQUENCE [LARGE SCALE GENOMIC DNA]</scope>
    <source>
        <strain evidence="14">CF27</strain>
    </source>
</reference>
<dbReference type="SUPFAM" id="SSF52096">
    <property type="entry name" value="ClpP/crotonase"/>
    <property type="match status" value="1"/>
</dbReference>
<evidence type="ECO:0000256" key="1">
    <source>
        <dbReference type="ARBA" id="ARBA00004236"/>
    </source>
</evidence>
<protein>
    <submittedName>
        <fullName evidence="14 15">Protease SohB</fullName>
        <ecNumber evidence="14 15">3.4.21.-</ecNumber>
    </submittedName>
</protein>
<dbReference type="GO" id="GO:0006508">
    <property type="term" value="P:proteolysis"/>
    <property type="evidence" value="ECO:0007669"/>
    <property type="project" value="UniProtKB-KW"/>
</dbReference>
<evidence type="ECO:0000256" key="9">
    <source>
        <dbReference type="ARBA" id="ARBA00023136"/>
    </source>
</evidence>
<evidence type="ECO:0000256" key="10">
    <source>
        <dbReference type="SAM" id="Coils"/>
    </source>
</evidence>
<dbReference type="EC" id="3.4.21.-" evidence="14 15"/>
<reference evidence="15 16" key="3">
    <citation type="submission" date="2017-03" db="EMBL/GenBank/DDBJ databases">
        <authorList>
            <person name="Regsiter A."/>
            <person name="William W."/>
        </authorList>
    </citation>
    <scope>NUCLEOTIDE SEQUENCE [LARGE SCALE GENOMIC DNA]</scope>
    <source>
        <strain evidence="15">PRJEB5721</strain>
    </source>
</reference>
<dbReference type="Gene3D" id="6.20.330.10">
    <property type="match status" value="1"/>
</dbReference>
<dbReference type="InterPro" id="IPR013703">
    <property type="entry name" value="Peptidase_S49_N_proteobac"/>
</dbReference>
<dbReference type="PANTHER" id="PTHR42987">
    <property type="entry name" value="PEPTIDASE S49"/>
    <property type="match status" value="1"/>
</dbReference>
<reference evidence="14" key="2">
    <citation type="submission" date="2014-07" db="EMBL/GenBank/DDBJ databases">
        <title>Initial genome analysis of the psychrotolerant acidophile Acidithiobacillus ferrivorans CF27: insights into iron and sulfur oxidation pathways and into biofilm formation.</title>
        <authorList>
            <person name="Talla E."/>
            <person name="Hedrich S."/>
            <person name="Mangenot S."/>
            <person name="Ji B."/>
            <person name="Johnson D.B."/>
            <person name="Barbe V."/>
            <person name="Bonnefoy V."/>
        </authorList>
    </citation>
    <scope>NUCLEOTIDE SEQUENCE [LARGE SCALE GENOMIC DNA]</scope>
    <source>
        <strain evidence="14">CF27</strain>
    </source>
</reference>
<feature type="coiled-coil region" evidence="10">
    <location>
        <begin position="73"/>
        <end position="100"/>
    </location>
</feature>
<dbReference type="RefSeq" id="WP_231551039.1">
    <property type="nucleotide sequence ID" value="NZ_CCCS020000017.1"/>
</dbReference>
<dbReference type="InterPro" id="IPR002142">
    <property type="entry name" value="Peptidase_S49"/>
</dbReference>
<proteinExistence type="inferred from homology"/>
<evidence type="ECO:0000313" key="16">
    <source>
        <dbReference type="Proteomes" id="UP000193925"/>
    </source>
</evidence>
<dbReference type="EMBL" id="CCCS020000017">
    <property type="protein sequence ID" value="CDQ09266.1"/>
    <property type="molecule type" value="Genomic_DNA"/>
</dbReference>
<gene>
    <name evidence="14" type="primary">sohB</name>
    <name evidence="15" type="ORF">AFERRI_10971</name>
    <name evidence="14" type="ORF">AFERRI_240100</name>
</gene>
<keyword evidence="3" id="KW-1003">Cell membrane</keyword>
<feature type="domain" description="Peptidase S49" evidence="12">
    <location>
        <begin position="179"/>
        <end position="328"/>
    </location>
</feature>
<dbReference type="NCBIfam" id="NF008745">
    <property type="entry name" value="PRK11778.1"/>
    <property type="match status" value="1"/>
</dbReference>
<keyword evidence="7" id="KW-0720">Serine protease</keyword>
<dbReference type="InterPro" id="IPR029045">
    <property type="entry name" value="ClpP/crotonase-like_dom_sf"/>
</dbReference>